<dbReference type="Proteomes" id="UP001302316">
    <property type="component" value="Unassembled WGS sequence"/>
</dbReference>
<keyword evidence="5" id="KW-1185">Reference proteome</keyword>
<evidence type="ECO:0000259" key="3">
    <source>
        <dbReference type="Pfam" id="PF01738"/>
    </source>
</evidence>
<dbReference type="Pfam" id="PF01738">
    <property type="entry name" value="DLH"/>
    <property type="match status" value="1"/>
</dbReference>
<proteinExistence type="predicted"/>
<feature type="transmembrane region" description="Helical" evidence="2">
    <location>
        <begin position="105"/>
        <end position="127"/>
    </location>
</feature>
<dbReference type="GO" id="GO:0016787">
    <property type="term" value="F:hydrolase activity"/>
    <property type="evidence" value="ECO:0007669"/>
    <property type="project" value="UniProtKB-KW"/>
</dbReference>
<gene>
    <name evidence="4" type="ORF">VCB98_07280</name>
</gene>
<dbReference type="PANTHER" id="PTHR22946">
    <property type="entry name" value="DIENELACTONE HYDROLASE DOMAIN-CONTAINING PROTEIN-RELATED"/>
    <property type="match status" value="1"/>
</dbReference>
<evidence type="ECO:0000313" key="4">
    <source>
        <dbReference type="EMBL" id="MEA5445615.1"/>
    </source>
</evidence>
<dbReference type="InterPro" id="IPR002925">
    <property type="entry name" value="Dienelactn_hydro"/>
</dbReference>
<name>A0AAP6JEN7_9GAMM</name>
<keyword evidence="2" id="KW-1133">Transmembrane helix</keyword>
<dbReference type="InterPro" id="IPR050261">
    <property type="entry name" value="FrsA_esterase"/>
</dbReference>
<evidence type="ECO:0000313" key="5">
    <source>
        <dbReference type="Proteomes" id="UP001302316"/>
    </source>
</evidence>
<feature type="region of interest" description="Disordered" evidence="1">
    <location>
        <begin position="218"/>
        <end position="239"/>
    </location>
</feature>
<dbReference type="InterPro" id="IPR029058">
    <property type="entry name" value="AB_hydrolase_fold"/>
</dbReference>
<evidence type="ECO:0000256" key="2">
    <source>
        <dbReference type="SAM" id="Phobius"/>
    </source>
</evidence>
<feature type="domain" description="Dienelactone hydrolase" evidence="3">
    <location>
        <begin position="86"/>
        <end position="210"/>
    </location>
</feature>
<evidence type="ECO:0000256" key="1">
    <source>
        <dbReference type="SAM" id="MobiDB-lite"/>
    </source>
</evidence>
<keyword evidence="4" id="KW-0378">Hydrolase</keyword>
<organism evidence="4 5">
    <name type="scientific">Natronospira elongata</name>
    <dbReference type="NCBI Taxonomy" id="3110268"/>
    <lineage>
        <taxon>Bacteria</taxon>
        <taxon>Pseudomonadati</taxon>
        <taxon>Pseudomonadota</taxon>
        <taxon>Gammaproteobacteria</taxon>
        <taxon>Natronospirales</taxon>
        <taxon>Natronospiraceae</taxon>
        <taxon>Natronospira</taxon>
    </lineage>
</organism>
<reference evidence="4 5" key="1">
    <citation type="submission" date="2023-12" db="EMBL/GenBank/DDBJ databases">
        <title>Whole-genome sequencing of halo(alkali)philic microorganisms from hypersaline lakes.</title>
        <authorList>
            <person name="Sorokin D.Y."/>
            <person name="Merkel A.Y."/>
            <person name="Messina E."/>
            <person name="Yakimov M."/>
        </authorList>
    </citation>
    <scope>NUCLEOTIDE SEQUENCE [LARGE SCALE GENOMIC DNA]</scope>
    <source>
        <strain evidence="4 5">AB-CW1</strain>
    </source>
</reference>
<dbReference type="RefSeq" id="WP_346051248.1">
    <property type="nucleotide sequence ID" value="NZ_JAYGII010000012.1"/>
</dbReference>
<protein>
    <submittedName>
        <fullName evidence="4">Alpha/beta family hydrolase</fullName>
    </submittedName>
</protein>
<dbReference type="AlphaFoldDB" id="A0AAP6JEN7"/>
<comment type="caution">
    <text evidence="4">The sequence shown here is derived from an EMBL/GenBank/DDBJ whole genome shotgun (WGS) entry which is preliminary data.</text>
</comment>
<accession>A0AAP6JEN7</accession>
<dbReference type="Gene3D" id="3.40.50.1820">
    <property type="entry name" value="alpha/beta hydrolase"/>
    <property type="match status" value="1"/>
</dbReference>
<sequence>MKSSRHQTLNITVGGVTLPALLERPDPALGLVLFVHGSGSSRFSPRNQQVARQLNEQALSTLLFDLLSEAEHEQDKLDGRFRFDIDLLSARLLAVLDWLRREPKLAALPVGLFGASTGAAAALIAAAERPRQVRAVVSRGGRVDLAGDALGRVRAPVLIIIGTLDREVYRLSRTASRQITTDYELRLIAGAAHLFEEPGKLEEVAQAAAAWFLRHLPEPEAEARPRPAVTGTGPRDTPQ</sequence>
<dbReference type="SUPFAM" id="SSF53474">
    <property type="entry name" value="alpha/beta-Hydrolases"/>
    <property type="match status" value="1"/>
</dbReference>
<keyword evidence="2" id="KW-0472">Membrane</keyword>
<keyword evidence="2" id="KW-0812">Transmembrane</keyword>
<dbReference type="EMBL" id="JAYGII010000012">
    <property type="protein sequence ID" value="MEA5445615.1"/>
    <property type="molecule type" value="Genomic_DNA"/>
</dbReference>